<name>A0A9P0MLE2_ACAOB</name>
<protein>
    <recommendedName>
        <fullName evidence="4">FLYWCH-type domain-containing protein</fullName>
    </recommendedName>
</protein>
<sequence>MKNPKIILDEHEFLIYRKGPNQTQWLCNNYFNKKHDNDRCKVRLITSGREVQIYGRHTHLPKRLDTSQLHSQRVTIVRHDSLSC</sequence>
<dbReference type="GO" id="GO:0008270">
    <property type="term" value="F:zinc ion binding"/>
    <property type="evidence" value="ECO:0007669"/>
    <property type="project" value="UniProtKB-KW"/>
</dbReference>
<keyword evidence="2" id="KW-0863">Zinc-finger</keyword>
<gene>
    <name evidence="5" type="ORF">ACAOBT_LOCUS34308</name>
</gene>
<evidence type="ECO:0000256" key="2">
    <source>
        <dbReference type="ARBA" id="ARBA00022771"/>
    </source>
</evidence>
<organism evidence="5 6">
    <name type="scientific">Acanthoscelides obtectus</name>
    <name type="common">Bean weevil</name>
    <name type="synonym">Bruchus obtectus</name>
    <dbReference type="NCBI Taxonomy" id="200917"/>
    <lineage>
        <taxon>Eukaryota</taxon>
        <taxon>Metazoa</taxon>
        <taxon>Ecdysozoa</taxon>
        <taxon>Arthropoda</taxon>
        <taxon>Hexapoda</taxon>
        <taxon>Insecta</taxon>
        <taxon>Pterygota</taxon>
        <taxon>Neoptera</taxon>
        <taxon>Endopterygota</taxon>
        <taxon>Coleoptera</taxon>
        <taxon>Polyphaga</taxon>
        <taxon>Cucujiformia</taxon>
        <taxon>Chrysomeloidea</taxon>
        <taxon>Chrysomelidae</taxon>
        <taxon>Bruchinae</taxon>
        <taxon>Bruchini</taxon>
        <taxon>Acanthoscelides</taxon>
    </lineage>
</organism>
<evidence type="ECO:0000259" key="4">
    <source>
        <dbReference type="Pfam" id="PF04500"/>
    </source>
</evidence>
<evidence type="ECO:0000313" key="6">
    <source>
        <dbReference type="Proteomes" id="UP001152888"/>
    </source>
</evidence>
<accession>A0A9P0MLE2</accession>
<keyword evidence="1" id="KW-0479">Metal-binding</keyword>
<dbReference type="EMBL" id="CAKOFQ010008544">
    <property type="protein sequence ID" value="CAH2014711.1"/>
    <property type="molecule type" value="Genomic_DNA"/>
</dbReference>
<dbReference type="Proteomes" id="UP001152888">
    <property type="component" value="Unassembled WGS sequence"/>
</dbReference>
<feature type="domain" description="FLYWCH-type" evidence="4">
    <location>
        <begin position="2"/>
        <end position="59"/>
    </location>
</feature>
<dbReference type="Pfam" id="PF04500">
    <property type="entry name" value="FLYWCH"/>
    <property type="match status" value="1"/>
</dbReference>
<dbReference type="InterPro" id="IPR007588">
    <property type="entry name" value="Znf_FLYWCH"/>
</dbReference>
<evidence type="ECO:0000313" key="5">
    <source>
        <dbReference type="EMBL" id="CAH2014711.1"/>
    </source>
</evidence>
<evidence type="ECO:0000256" key="1">
    <source>
        <dbReference type="ARBA" id="ARBA00022723"/>
    </source>
</evidence>
<reference evidence="5" key="1">
    <citation type="submission" date="2022-03" db="EMBL/GenBank/DDBJ databases">
        <authorList>
            <person name="Sayadi A."/>
        </authorList>
    </citation>
    <scope>NUCLEOTIDE SEQUENCE</scope>
</reference>
<proteinExistence type="predicted"/>
<keyword evidence="3" id="KW-0862">Zinc</keyword>
<keyword evidence="6" id="KW-1185">Reference proteome</keyword>
<comment type="caution">
    <text evidence="5">The sequence shown here is derived from an EMBL/GenBank/DDBJ whole genome shotgun (WGS) entry which is preliminary data.</text>
</comment>
<dbReference type="OrthoDB" id="6679857at2759"/>
<dbReference type="Gene3D" id="2.20.25.240">
    <property type="match status" value="1"/>
</dbReference>
<evidence type="ECO:0000256" key="3">
    <source>
        <dbReference type="ARBA" id="ARBA00022833"/>
    </source>
</evidence>
<dbReference type="AlphaFoldDB" id="A0A9P0MLE2"/>